<dbReference type="EMBL" id="LR796285">
    <property type="protein sequence ID" value="CAB4134004.1"/>
    <property type="molecule type" value="Genomic_DNA"/>
</dbReference>
<evidence type="ECO:0000313" key="1">
    <source>
        <dbReference type="EMBL" id="CAB4128596.1"/>
    </source>
</evidence>
<gene>
    <name evidence="1" type="ORF">UFOVP101_52</name>
    <name evidence="2" type="ORF">UFOVP270_4</name>
</gene>
<sequence length="64" mass="7817">MAYCSQVGNNAWLKRRRTNKMNEKEVDTRQKISEYQYKLLDFLFNNKESQERDNDCRQYEQGGF</sequence>
<accession>A0A6J5LHE2</accession>
<evidence type="ECO:0000313" key="2">
    <source>
        <dbReference type="EMBL" id="CAB4134004.1"/>
    </source>
</evidence>
<organism evidence="2">
    <name type="scientific">uncultured Caudovirales phage</name>
    <dbReference type="NCBI Taxonomy" id="2100421"/>
    <lineage>
        <taxon>Viruses</taxon>
        <taxon>Duplodnaviria</taxon>
        <taxon>Heunggongvirae</taxon>
        <taxon>Uroviricota</taxon>
        <taxon>Caudoviricetes</taxon>
        <taxon>Peduoviridae</taxon>
        <taxon>Maltschvirus</taxon>
        <taxon>Maltschvirus maltsch</taxon>
    </lineage>
</organism>
<dbReference type="EMBL" id="LR796232">
    <property type="protein sequence ID" value="CAB4128596.1"/>
    <property type="molecule type" value="Genomic_DNA"/>
</dbReference>
<proteinExistence type="predicted"/>
<protein>
    <submittedName>
        <fullName evidence="2">Uncharacterized protein</fullName>
    </submittedName>
</protein>
<name>A0A6J5LHE2_9CAUD</name>
<reference evidence="2" key="1">
    <citation type="submission" date="2020-04" db="EMBL/GenBank/DDBJ databases">
        <authorList>
            <person name="Chiriac C."/>
            <person name="Salcher M."/>
            <person name="Ghai R."/>
            <person name="Kavagutti S V."/>
        </authorList>
    </citation>
    <scope>NUCLEOTIDE SEQUENCE</scope>
</reference>